<dbReference type="GO" id="GO:0003677">
    <property type="term" value="F:DNA binding"/>
    <property type="evidence" value="ECO:0007669"/>
    <property type="project" value="UniProtKB-KW"/>
</dbReference>
<keyword evidence="9" id="KW-1185">Reference proteome</keyword>
<dbReference type="InterPro" id="IPR003340">
    <property type="entry name" value="B3_DNA-bd"/>
</dbReference>
<proteinExistence type="predicted"/>
<dbReference type="AlphaFoldDB" id="A0AAQ3XAX2"/>
<reference evidence="8 9" key="1">
    <citation type="submission" date="2024-02" db="EMBL/GenBank/DDBJ databases">
        <title>High-quality chromosome-scale genome assembly of Pensacola bahiagrass (Paspalum notatum Flugge var. saurae).</title>
        <authorList>
            <person name="Vega J.M."/>
            <person name="Podio M."/>
            <person name="Orjuela J."/>
            <person name="Siena L.A."/>
            <person name="Pessino S.C."/>
            <person name="Combes M.C."/>
            <person name="Mariac C."/>
            <person name="Albertini E."/>
            <person name="Pupilli F."/>
            <person name="Ortiz J.P.A."/>
            <person name="Leblanc O."/>
        </authorList>
    </citation>
    <scope>NUCLEOTIDE SEQUENCE [LARGE SCALE GENOMIC DNA]</scope>
    <source>
        <strain evidence="8">R1</strain>
        <tissue evidence="8">Leaf</tissue>
    </source>
</reference>
<dbReference type="InterPro" id="IPR039218">
    <property type="entry name" value="REM_fam"/>
</dbReference>
<organism evidence="8 9">
    <name type="scientific">Paspalum notatum var. saurae</name>
    <dbReference type="NCBI Taxonomy" id="547442"/>
    <lineage>
        <taxon>Eukaryota</taxon>
        <taxon>Viridiplantae</taxon>
        <taxon>Streptophyta</taxon>
        <taxon>Embryophyta</taxon>
        <taxon>Tracheophyta</taxon>
        <taxon>Spermatophyta</taxon>
        <taxon>Magnoliopsida</taxon>
        <taxon>Liliopsida</taxon>
        <taxon>Poales</taxon>
        <taxon>Poaceae</taxon>
        <taxon>PACMAD clade</taxon>
        <taxon>Panicoideae</taxon>
        <taxon>Andropogonodae</taxon>
        <taxon>Paspaleae</taxon>
        <taxon>Paspalinae</taxon>
        <taxon>Paspalum</taxon>
    </lineage>
</organism>
<evidence type="ECO:0000256" key="2">
    <source>
        <dbReference type="ARBA" id="ARBA00023015"/>
    </source>
</evidence>
<feature type="region of interest" description="Disordered" evidence="6">
    <location>
        <begin position="227"/>
        <end position="254"/>
    </location>
</feature>
<evidence type="ECO:0000256" key="4">
    <source>
        <dbReference type="ARBA" id="ARBA00023163"/>
    </source>
</evidence>
<sequence>MAAHADAVGGGRHHKFFKILMPGSFELSLSIPAKFVADLGDCRPCGARLRHRNRIRTGRGRPSTSWDVDLVRHDDGRLSLTGRGWLDFVSANAISAGHLLVFEHLNSHGAGGSSLLDLAVDLFDASGCCCCCRLISSDADIVGGLQQQQQQQQQREKYSSSNNGGCHDDDKQDGGGTAAAKKALVDEENKSAANNNCRRWRCEPAAIIPCTGGVVLNKRRKVTGSITTTTTSTSTIGGSVSNGGQQQQQQQQDEDETLCRRIERPYQLRFLDLSKSFCDRVGWSSSRDVVLCAAGDMSNNNRWQVSVKVTAKSGGMMCTGWAEFAADNGLAISDACVFIPPPQQPSSSSEHHHHDVLQVHVLRGSRGS</sequence>
<keyword evidence="5" id="KW-0539">Nucleus</keyword>
<dbReference type="GO" id="GO:0005634">
    <property type="term" value="C:nucleus"/>
    <property type="evidence" value="ECO:0007669"/>
    <property type="project" value="UniProtKB-SubCell"/>
</dbReference>
<dbReference type="PANTHER" id="PTHR31674:SF47">
    <property type="entry name" value="B3 DOMAIN-CONTAINING PROTEIN OS10G0323000"/>
    <property type="match status" value="1"/>
</dbReference>
<gene>
    <name evidence="8" type="ORF">U9M48_037684</name>
</gene>
<evidence type="ECO:0000256" key="5">
    <source>
        <dbReference type="ARBA" id="ARBA00023242"/>
    </source>
</evidence>
<evidence type="ECO:0000256" key="1">
    <source>
        <dbReference type="ARBA" id="ARBA00004123"/>
    </source>
</evidence>
<protein>
    <recommendedName>
        <fullName evidence="7">TF-B3 domain-containing protein</fullName>
    </recommendedName>
</protein>
<dbReference type="InterPro" id="IPR015300">
    <property type="entry name" value="DNA-bd_pseudobarrel_sf"/>
</dbReference>
<keyword evidence="2" id="KW-0805">Transcription regulation</keyword>
<keyword evidence="3" id="KW-0238">DNA-binding</keyword>
<dbReference type="Proteomes" id="UP001341281">
    <property type="component" value="Chromosome 08"/>
</dbReference>
<keyword evidence="4" id="KW-0804">Transcription</keyword>
<dbReference type="SUPFAM" id="SSF101936">
    <property type="entry name" value="DNA-binding pseudobarrel domain"/>
    <property type="match status" value="2"/>
</dbReference>
<name>A0AAQ3XAX2_PASNO</name>
<dbReference type="EMBL" id="CP144752">
    <property type="protein sequence ID" value="WVZ91525.1"/>
    <property type="molecule type" value="Genomic_DNA"/>
</dbReference>
<evidence type="ECO:0000256" key="3">
    <source>
        <dbReference type="ARBA" id="ARBA00023125"/>
    </source>
</evidence>
<evidence type="ECO:0000259" key="7">
    <source>
        <dbReference type="PROSITE" id="PS50863"/>
    </source>
</evidence>
<dbReference type="CDD" id="cd10017">
    <property type="entry name" value="B3_DNA"/>
    <property type="match status" value="2"/>
</dbReference>
<dbReference type="SMART" id="SM01019">
    <property type="entry name" value="B3"/>
    <property type="match status" value="2"/>
</dbReference>
<feature type="domain" description="TF-B3" evidence="7">
    <location>
        <begin position="65"/>
        <end position="126"/>
    </location>
</feature>
<feature type="region of interest" description="Disordered" evidence="6">
    <location>
        <begin position="146"/>
        <end position="179"/>
    </location>
</feature>
<evidence type="ECO:0000313" key="9">
    <source>
        <dbReference type="Proteomes" id="UP001341281"/>
    </source>
</evidence>
<feature type="compositionally biased region" description="Low complexity" evidence="6">
    <location>
        <begin position="227"/>
        <end position="251"/>
    </location>
</feature>
<feature type="domain" description="TF-B3" evidence="7">
    <location>
        <begin position="271"/>
        <end position="365"/>
    </location>
</feature>
<dbReference type="Gene3D" id="2.40.330.10">
    <property type="entry name" value="DNA-binding pseudobarrel domain"/>
    <property type="match status" value="2"/>
</dbReference>
<evidence type="ECO:0000256" key="6">
    <source>
        <dbReference type="SAM" id="MobiDB-lite"/>
    </source>
</evidence>
<comment type="subcellular location">
    <subcellularLocation>
        <location evidence="1">Nucleus</location>
    </subcellularLocation>
</comment>
<dbReference type="Pfam" id="PF02362">
    <property type="entry name" value="B3"/>
    <property type="match status" value="2"/>
</dbReference>
<accession>A0AAQ3XAX2</accession>
<dbReference type="PROSITE" id="PS50863">
    <property type="entry name" value="B3"/>
    <property type="match status" value="2"/>
</dbReference>
<dbReference type="PANTHER" id="PTHR31674">
    <property type="entry name" value="B3 DOMAIN-CONTAINING PROTEIN REM-LIKE 3-RELATED"/>
    <property type="match status" value="1"/>
</dbReference>
<evidence type="ECO:0000313" key="8">
    <source>
        <dbReference type="EMBL" id="WVZ91525.1"/>
    </source>
</evidence>